<feature type="signal peptide" evidence="2">
    <location>
        <begin position="1"/>
        <end position="21"/>
    </location>
</feature>
<dbReference type="GO" id="GO:1904680">
    <property type="term" value="F:peptide transmembrane transporter activity"/>
    <property type="evidence" value="ECO:0007669"/>
    <property type="project" value="TreeGrafter"/>
</dbReference>
<evidence type="ECO:0000256" key="2">
    <source>
        <dbReference type="SAM" id="SignalP"/>
    </source>
</evidence>
<feature type="chain" id="PRO_5038354384" evidence="2">
    <location>
        <begin position="22"/>
        <end position="524"/>
    </location>
</feature>
<dbReference type="AlphaFoldDB" id="A0A0P8W4M9"/>
<dbReference type="InterPro" id="IPR000914">
    <property type="entry name" value="SBP_5_dom"/>
</dbReference>
<dbReference type="GO" id="GO:0043190">
    <property type="term" value="C:ATP-binding cassette (ABC) transporter complex"/>
    <property type="evidence" value="ECO:0007669"/>
    <property type="project" value="InterPro"/>
</dbReference>
<dbReference type="InterPro" id="IPR039424">
    <property type="entry name" value="SBP_5"/>
</dbReference>
<comment type="caution">
    <text evidence="4">The sequence shown here is derived from an EMBL/GenBank/DDBJ whole genome shotgun (WGS) entry which is preliminary data.</text>
</comment>
<sequence length="524" mass="58152">MKKNKFTYVAAAILSISMLLAACGKSPSSADTEPTPEAAEYKDELNIAITAQPPTLDAPTTSSNVAAGIAAHIFETLYTLDKDYKPAPMLAESMEISQDGLLYTFKIRQGIKFHNGKELTAEDVVASMNRWLITSSRAKVLLANAKFEQVDKYTVTLKVEQAASDIIDLLAAPAQFPAISPKEVIEAAKPEGITEYIGTGPYKLENWQQDQYIQLVRNEDYNSLESDSSGFAGKKTAATKDIYFRFVTDHSTRIAGIKTGEYDIAESIPIENYEELSTNTDVTLYSKASGTLNLFINTAKGPLANSDLRQAVLAALNNEDIMLASFSNPDLYKLNPGFMNLSQPQWAVESGKEYYNQNNPDKAKQLLTQAGYNGEPVVLVTTKDYQEMYNATLVVQDQLKKVGINAEVESYDFPVFMEHRSNPEQWDLFITSNSYQLTPPQISAVNPDWASLKKDEVTNGLNGIRFAASNEQAKAEWEKLQSFLYEYGAASVLGHYSAAQATRKTVEGFDYFHYPVYWNVKVAK</sequence>
<dbReference type="OrthoDB" id="9772924at2"/>
<dbReference type="GO" id="GO:0015833">
    <property type="term" value="P:peptide transport"/>
    <property type="evidence" value="ECO:0007669"/>
    <property type="project" value="TreeGrafter"/>
</dbReference>
<dbReference type="PANTHER" id="PTHR30290">
    <property type="entry name" value="PERIPLASMIC BINDING COMPONENT OF ABC TRANSPORTER"/>
    <property type="match status" value="1"/>
</dbReference>
<evidence type="ECO:0000313" key="5">
    <source>
        <dbReference type="Proteomes" id="UP000050326"/>
    </source>
</evidence>
<dbReference type="EMBL" id="LKET01000068">
    <property type="protein sequence ID" value="KPU42450.1"/>
    <property type="molecule type" value="Genomic_DNA"/>
</dbReference>
<dbReference type="PANTHER" id="PTHR30290:SF38">
    <property type="entry name" value="D,D-DIPEPTIDE-BINDING PERIPLASMIC PROTEIN DDPA-RELATED"/>
    <property type="match status" value="1"/>
</dbReference>
<evidence type="ECO:0000259" key="3">
    <source>
        <dbReference type="Pfam" id="PF00496"/>
    </source>
</evidence>
<dbReference type="CDD" id="cd08502">
    <property type="entry name" value="PBP2_NikA_DppA_OppA_like_16"/>
    <property type="match status" value="1"/>
</dbReference>
<dbReference type="PROSITE" id="PS51257">
    <property type="entry name" value="PROKAR_LIPOPROTEIN"/>
    <property type="match status" value="1"/>
</dbReference>
<evidence type="ECO:0000256" key="1">
    <source>
        <dbReference type="ARBA" id="ARBA00022729"/>
    </source>
</evidence>
<keyword evidence="1 2" id="KW-0732">Signal</keyword>
<proteinExistence type="predicted"/>
<dbReference type="GO" id="GO:0042597">
    <property type="term" value="C:periplasmic space"/>
    <property type="evidence" value="ECO:0007669"/>
    <property type="project" value="UniProtKB-ARBA"/>
</dbReference>
<dbReference type="SUPFAM" id="SSF53850">
    <property type="entry name" value="Periplasmic binding protein-like II"/>
    <property type="match status" value="1"/>
</dbReference>
<evidence type="ECO:0000313" key="4">
    <source>
        <dbReference type="EMBL" id="KPU42450.1"/>
    </source>
</evidence>
<dbReference type="PATRIC" id="fig|36849.3.peg.4473"/>
<gene>
    <name evidence="4" type="primary">gsiB_2</name>
    <name evidence="4" type="ORF">OXPF_42350</name>
</gene>
<dbReference type="STRING" id="36849.OXPF_42350"/>
<dbReference type="Pfam" id="PF00496">
    <property type="entry name" value="SBP_bac_5"/>
    <property type="match status" value="1"/>
</dbReference>
<feature type="domain" description="Solute-binding protein family 5" evidence="3">
    <location>
        <begin position="85"/>
        <end position="441"/>
    </location>
</feature>
<dbReference type="RefSeq" id="WP_054877158.1">
    <property type="nucleotide sequence ID" value="NZ_LKET01000068.1"/>
</dbReference>
<dbReference type="PIRSF" id="PIRSF002741">
    <property type="entry name" value="MppA"/>
    <property type="match status" value="1"/>
</dbReference>
<dbReference type="Gene3D" id="3.90.76.10">
    <property type="entry name" value="Dipeptide-binding Protein, Domain 1"/>
    <property type="match status" value="1"/>
</dbReference>
<name>A0A0P8W4M9_9CLOT</name>
<dbReference type="InterPro" id="IPR030678">
    <property type="entry name" value="Peptide/Ni-bd"/>
</dbReference>
<reference evidence="4 5" key="1">
    <citation type="submission" date="2015-09" db="EMBL/GenBank/DDBJ databases">
        <title>Genome sequence of Oxobacter pfennigii DSM 3222.</title>
        <authorList>
            <person name="Poehlein A."/>
            <person name="Bengelsdorf F.R."/>
            <person name="Schiel-Bengelsdorf B."/>
            <person name="Duerre P."/>
            <person name="Daniel R."/>
        </authorList>
    </citation>
    <scope>NUCLEOTIDE SEQUENCE [LARGE SCALE GENOMIC DNA]</scope>
    <source>
        <strain evidence="4 5">DSM 3222</strain>
    </source>
</reference>
<dbReference type="Proteomes" id="UP000050326">
    <property type="component" value="Unassembled WGS sequence"/>
</dbReference>
<organism evidence="4 5">
    <name type="scientific">Oxobacter pfennigii</name>
    <dbReference type="NCBI Taxonomy" id="36849"/>
    <lineage>
        <taxon>Bacteria</taxon>
        <taxon>Bacillati</taxon>
        <taxon>Bacillota</taxon>
        <taxon>Clostridia</taxon>
        <taxon>Eubacteriales</taxon>
        <taxon>Clostridiaceae</taxon>
        <taxon>Oxobacter</taxon>
    </lineage>
</organism>
<keyword evidence="5" id="KW-1185">Reference proteome</keyword>
<dbReference type="Gene3D" id="3.40.190.10">
    <property type="entry name" value="Periplasmic binding protein-like II"/>
    <property type="match status" value="1"/>
</dbReference>
<protein>
    <submittedName>
        <fullName evidence="4">Glutathione-binding protein GsiB</fullName>
    </submittedName>
</protein>
<accession>A0A0P8W4M9</accession>
<dbReference type="Gene3D" id="3.10.105.10">
    <property type="entry name" value="Dipeptide-binding Protein, Domain 3"/>
    <property type="match status" value="1"/>
</dbReference>